<evidence type="ECO:0000256" key="2">
    <source>
        <dbReference type="SAM" id="Phobius"/>
    </source>
</evidence>
<comment type="caution">
    <text evidence="4">The sequence shown here is derived from an EMBL/GenBank/DDBJ whole genome shotgun (WGS) entry which is preliminary data.</text>
</comment>
<name>A0A9Q0B9G9_9PEZI</name>
<evidence type="ECO:0000313" key="5">
    <source>
        <dbReference type="Proteomes" id="UP001056436"/>
    </source>
</evidence>
<dbReference type="Proteomes" id="UP001056436">
    <property type="component" value="Unassembled WGS sequence"/>
</dbReference>
<organism evidence="4 5">
    <name type="scientific">Colletotrichum abscissum</name>
    <dbReference type="NCBI Taxonomy" id="1671311"/>
    <lineage>
        <taxon>Eukaryota</taxon>
        <taxon>Fungi</taxon>
        <taxon>Dikarya</taxon>
        <taxon>Ascomycota</taxon>
        <taxon>Pezizomycotina</taxon>
        <taxon>Sordariomycetes</taxon>
        <taxon>Hypocreomycetidae</taxon>
        <taxon>Glomerellales</taxon>
        <taxon>Glomerellaceae</taxon>
        <taxon>Colletotrichum</taxon>
        <taxon>Colletotrichum acutatum species complex</taxon>
    </lineage>
</organism>
<gene>
    <name evidence="4" type="ORF">CABS02_01525</name>
</gene>
<feature type="region of interest" description="Disordered" evidence="1">
    <location>
        <begin position="1"/>
        <end position="46"/>
    </location>
</feature>
<dbReference type="AlphaFoldDB" id="A0A9Q0B9G9"/>
<dbReference type="Gene3D" id="3.40.50.150">
    <property type="entry name" value="Vaccinia Virus protein VP39"/>
    <property type="match status" value="1"/>
</dbReference>
<dbReference type="SUPFAM" id="SSF53335">
    <property type="entry name" value="S-adenosyl-L-methionine-dependent methyltransferases"/>
    <property type="match status" value="1"/>
</dbReference>
<keyword evidence="5" id="KW-1185">Reference proteome</keyword>
<evidence type="ECO:0000313" key="4">
    <source>
        <dbReference type="EMBL" id="KAI3558378.1"/>
    </source>
</evidence>
<feature type="transmembrane region" description="Helical" evidence="2">
    <location>
        <begin position="65"/>
        <end position="88"/>
    </location>
</feature>
<accession>A0A9Q0B9G9</accession>
<dbReference type="CDD" id="cd02440">
    <property type="entry name" value="AdoMet_MTases"/>
    <property type="match status" value="1"/>
</dbReference>
<feature type="domain" description="Methyltransferase" evidence="3">
    <location>
        <begin position="380"/>
        <end position="484"/>
    </location>
</feature>
<keyword evidence="2" id="KW-0812">Transmembrane</keyword>
<evidence type="ECO:0000256" key="1">
    <source>
        <dbReference type="SAM" id="MobiDB-lite"/>
    </source>
</evidence>
<sequence length="626" mass="68263">MFSESKSDTSQYTPLSRPGGGEGSSSSTSLEKRSSSEDDDDHPLLEASENLPGLQAAKHWQLPKLILYFSLALALLSCANIALLPATLSNYAAYPYTDSELNALPYGDARLGLDRAAKILRPPREYLRAWPDRVVRVSRKLKNSVWGNGPQVYVTVEDSTIMRFPVPTAGINACAINWLAPPENSTRIKDLTTKGDVSEIEVWQLIAPSATSKPGSSTNMDELDYDTVSYSALPVRGELLGVLDLTVKPNSTTVEFACPSGAENLVVELKCQRVACHVSFMHLDTMLPRFGFELVRKRAHLTMELAMAGDHSTLIPAVILDHPSGTHSTYTLNNMSTQLDAASIARVSLHDPKHFDVQLIQTAHRLALLQHWDILASSKILELGCGQGDCTTALATVVGEQGTVVAVDPASLDYGAPYTLKQAQDHISQGPLGNRIKWVQQSPQDYLTSLTSSSDAKVFDATVLAHCLWYFSSPSLILETFRAIRQHSKRLLLSEWSLEATNAAARPHVLAALTQAALECRKGEESISNVRTVLGPKRLTELAVAAGWKLKKESRVQCGEGLQDGQWEVSACLGSGFAREVEERVKDERERAVVFALRDACEASLDGVPRGKKGVAAMDVWVASFV</sequence>
<keyword evidence="2" id="KW-0472">Membrane</keyword>
<reference evidence="4" key="1">
    <citation type="submission" date="2019-01" db="EMBL/GenBank/DDBJ databases">
        <title>Colletotrichum abscissum LGMF1257.</title>
        <authorList>
            <person name="Baroncelli R."/>
        </authorList>
    </citation>
    <scope>NUCLEOTIDE SEQUENCE</scope>
    <source>
        <strain evidence="4">Ca142</strain>
    </source>
</reference>
<dbReference type="InterPro" id="IPR041698">
    <property type="entry name" value="Methyltransf_25"/>
</dbReference>
<dbReference type="EMBL" id="SDAQ01000004">
    <property type="protein sequence ID" value="KAI3558378.1"/>
    <property type="molecule type" value="Genomic_DNA"/>
</dbReference>
<proteinExistence type="predicted"/>
<evidence type="ECO:0000259" key="3">
    <source>
        <dbReference type="Pfam" id="PF13649"/>
    </source>
</evidence>
<keyword evidence="2" id="KW-1133">Transmembrane helix</keyword>
<dbReference type="OrthoDB" id="8300214at2759"/>
<dbReference type="Pfam" id="PF13649">
    <property type="entry name" value="Methyltransf_25"/>
    <property type="match status" value="1"/>
</dbReference>
<dbReference type="InterPro" id="IPR029063">
    <property type="entry name" value="SAM-dependent_MTases_sf"/>
</dbReference>
<protein>
    <recommendedName>
        <fullName evidence="3">Methyltransferase domain-containing protein</fullName>
    </recommendedName>
</protein>